<evidence type="ECO:0000313" key="4">
    <source>
        <dbReference type="EMBL" id="WJZ90325.1"/>
    </source>
</evidence>
<feature type="domain" description="Fe2OG dioxygenase" evidence="3">
    <location>
        <begin position="140"/>
        <end position="257"/>
    </location>
</feature>
<dbReference type="InterPro" id="IPR032870">
    <property type="entry name" value="ALKBH7-like"/>
</dbReference>
<evidence type="ECO:0000313" key="5">
    <source>
        <dbReference type="Proteomes" id="UP001227230"/>
    </source>
</evidence>
<feature type="region of interest" description="Disordered" evidence="2">
    <location>
        <begin position="1"/>
        <end position="42"/>
    </location>
</feature>
<keyword evidence="5" id="KW-1185">Reference proteome</keyword>
<sequence>MEEKQKTLLEAVFGESSDSEDSDHHPQNRLEDSSIHSEKNPSWEPISEINGLWLCRDFLSPQEQSSLLSAIEKEGWFSEASHNQAMRFGNLPEWATELSHSIREVVLFSDYVSEHMDSVTCDGDEKGCLLPSEILWREPLFDQLILNVYQPGEGICPHVDLMRFEDGIAIISLESSCIMHFTHVDDTEACDSGREGRNYSPMTKIPVYLTPGSLVLMSGEARYFWKHEINRKPGFQIWEGQEIDQKSRTSITLRKLCKIE</sequence>
<protein>
    <recommendedName>
        <fullName evidence="3">Fe2OG dioxygenase domain-containing protein</fullName>
    </recommendedName>
</protein>
<feature type="compositionally biased region" description="Basic and acidic residues" evidence="2">
    <location>
        <begin position="22"/>
        <end position="41"/>
    </location>
</feature>
<dbReference type="PANTHER" id="PTHR21052:SF0">
    <property type="entry name" value="ALPHA-KETOGLUTARATE-DEPENDENT DIOXYGENASE ALKB HOMOLOG 7, MITOCHONDRIAL"/>
    <property type="match status" value="1"/>
</dbReference>
<dbReference type="Pfam" id="PF13532">
    <property type="entry name" value="2OG-FeII_Oxy_2"/>
    <property type="match status" value="1"/>
</dbReference>
<gene>
    <name evidence="4" type="ORF">VitviT2T_009477</name>
</gene>
<evidence type="ECO:0000256" key="1">
    <source>
        <dbReference type="ARBA" id="ARBA00007879"/>
    </source>
</evidence>
<dbReference type="SUPFAM" id="SSF51197">
    <property type="entry name" value="Clavaminate synthase-like"/>
    <property type="match status" value="1"/>
</dbReference>
<reference evidence="4 5" key="1">
    <citation type="journal article" date="2023" name="Hortic Res">
        <title>The complete reference genome for grapevine (Vitis vinifera L.) genetics and breeding.</title>
        <authorList>
            <person name="Shi X."/>
            <person name="Cao S."/>
            <person name="Wang X."/>
            <person name="Huang S."/>
            <person name="Wang Y."/>
            <person name="Liu Z."/>
            <person name="Liu W."/>
            <person name="Leng X."/>
            <person name="Peng Y."/>
            <person name="Wang N."/>
            <person name="Wang Y."/>
            <person name="Ma Z."/>
            <person name="Xu X."/>
            <person name="Zhang F."/>
            <person name="Xue H."/>
            <person name="Zhong H."/>
            <person name="Wang Y."/>
            <person name="Zhang K."/>
            <person name="Velt A."/>
            <person name="Avia K."/>
            <person name="Holtgrawe D."/>
            <person name="Grimplet J."/>
            <person name="Matus J.T."/>
            <person name="Ware D."/>
            <person name="Wu X."/>
            <person name="Wang H."/>
            <person name="Liu C."/>
            <person name="Fang Y."/>
            <person name="Rustenholz C."/>
            <person name="Cheng Z."/>
            <person name="Xiao H."/>
            <person name="Zhou Y."/>
        </authorList>
    </citation>
    <scope>NUCLEOTIDE SEQUENCE [LARGE SCALE GENOMIC DNA]</scope>
    <source>
        <strain evidence="5">cv. Pinot noir / PN40024</strain>
        <tissue evidence="4">Leaf</tissue>
    </source>
</reference>
<dbReference type="InterPro" id="IPR037151">
    <property type="entry name" value="AlkB-like_sf"/>
</dbReference>
<dbReference type="PANTHER" id="PTHR21052">
    <property type="entry name" value="SPERMATOGENESIS ASSOCIATED 11-RELATED"/>
    <property type="match status" value="1"/>
</dbReference>
<dbReference type="PROSITE" id="PS51471">
    <property type="entry name" value="FE2OG_OXY"/>
    <property type="match status" value="1"/>
</dbReference>
<evidence type="ECO:0000256" key="2">
    <source>
        <dbReference type="SAM" id="MobiDB-lite"/>
    </source>
</evidence>
<proteinExistence type="inferred from homology"/>
<accession>A0ABY9C5I5</accession>
<dbReference type="InterPro" id="IPR027450">
    <property type="entry name" value="AlkB-like"/>
</dbReference>
<evidence type="ECO:0000259" key="3">
    <source>
        <dbReference type="PROSITE" id="PS51471"/>
    </source>
</evidence>
<organism evidence="4 5">
    <name type="scientific">Vitis vinifera</name>
    <name type="common">Grape</name>
    <dbReference type="NCBI Taxonomy" id="29760"/>
    <lineage>
        <taxon>Eukaryota</taxon>
        <taxon>Viridiplantae</taxon>
        <taxon>Streptophyta</taxon>
        <taxon>Embryophyta</taxon>
        <taxon>Tracheophyta</taxon>
        <taxon>Spermatophyta</taxon>
        <taxon>Magnoliopsida</taxon>
        <taxon>eudicotyledons</taxon>
        <taxon>Gunneridae</taxon>
        <taxon>Pentapetalae</taxon>
        <taxon>rosids</taxon>
        <taxon>Vitales</taxon>
        <taxon>Vitaceae</taxon>
        <taxon>Viteae</taxon>
        <taxon>Vitis</taxon>
    </lineage>
</organism>
<dbReference type="EMBL" id="CP126654">
    <property type="protein sequence ID" value="WJZ90325.1"/>
    <property type="molecule type" value="Genomic_DNA"/>
</dbReference>
<name>A0ABY9C5I5_VITVI</name>
<comment type="similarity">
    <text evidence="1">Belongs to the alkB family.</text>
</comment>
<dbReference type="InterPro" id="IPR005123">
    <property type="entry name" value="Oxoglu/Fe-dep_dioxygenase_dom"/>
</dbReference>
<dbReference type="Proteomes" id="UP001227230">
    <property type="component" value="Chromosome 7"/>
</dbReference>
<dbReference type="Gene3D" id="2.60.120.590">
    <property type="entry name" value="Alpha-ketoglutarate-dependent dioxygenase AlkB-like"/>
    <property type="match status" value="1"/>
</dbReference>